<dbReference type="GeneID" id="95983572"/>
<dbReference type="EMBL" id="JBBXJM010000002">
    <property type="protein sequence ID" value="KAL1411566.1"/>
    <property type="molecule type" value="Genomic_DNA"/>
</dbReference>
<keyword evidence="2" id="KW-1185">Reference proteome</keyword>
<proteinExistence type="predicted"/>
<sequence length="331" mass="35266">MAPALDAAAYPHLLDAVFLYAPRASLLALRGACRQLRDRVDAELLAHALLSVADDGALSLRSRAYGRVPALAAHAPIRLPVATGAAGLATALEGITVLDVQCALVPLALARRRATPPPFSLPPAFNHVHTVRVHHPPAGQWASAGVYALAPTPGRPGTLVLFPAGPQRDSYFWFQDERYRRALDMSAVTRLVVHVPEGGWAEALAVLGWAGADDVVLLVQGRPGDGWSEGARGVAAHICVRLSAWKGPVSARFTVVDMAAGRRQHRPQADDEQQLAELQALLLDGVAPAPHTPAPALSDKERAILRRITIVTRDEYAASLAPGQLELETEP</sequence>
<dbReference type="RefSeq" id="XP_069211510.1">
    <property type="nucleotide sequence ID" value="XM_069351124.1"/>
</dbReference>
<organism evidence="1 2">
    <name type="scientific">Vanrija albida</name>
    <dbReference type="NCBI Taxonomy" id="181172"/>
    <lineage>
        <taxon>Eukaryota</taxon>
        <taxon>Fungi</taxon>
        <taxon>Dikarya</taxon>
        <taxon>Basidiomycota</taxon>
        <taxon>Agaricomycotina</taxon>
        <taxon>Tremellomycetes</taxon>
        <taxon>Trichosporonales</taxon>
        <taxon>Trichosporonaceae</taxon>
        <taxon>Vanrija</taxon>
    </lineage>
</organism>
<protein>
    <recommendedName>
        <fullName evidence="3">F-box domain-containing protein</fullName>
    </recommendedName>
</protein>
<evidence type="ECO:0000313" key="2">
    <source>
        <dbReference type="Proteomes" id="UP001565368"/>
    </source>
</evidence>
<accession>A0ABR3QA27</accession>
<dbReference type="Proteomes" id="UP001565368">
    <property type="component" value="Unassembled WGS sequence"/>
</dbReference>
<name>A0ABR3QA27_9TREE</name>
<evidence type="ECO:0000313" key="1">
    <source>
        <dbReference type="EMBL" id="KAL1411566.1"/>
    </source>
</evidence>
<comment type="caution">
    <text evidence="1">The sequence shown here is derived from an EMBL/GenBank/DDBJ whole genome shotgun (WGS) entry which is preliminary data.</text>
</comment>
<gene>
    <name evidence="1" type="ORF">Q8F55_002529</name>
</gene>
<reference evidence="1 2" key="1">
    <citation type="submission" date="2023-08" db="EMBL/GenBank/DDBJ databases">
        <title>Annotated Genome Sequence of Vanrija albida AlHP1.</title>
        <authorList>
            <person name="Herzog R."/>
        </authorList>
    </citation>
    <scope>NUCLEOTIDE SEQUENCE [LARGE SCALE GENOMIC DNA]</scope>
    <source>
        <strain evidence="1 2">AlHP1</strain>
    </source>
</reference>
<evidence type="ECO:0008006" key="3">
    <source>
        <dbReference type="Google" id="ProtNLM"/>
    </source>
</evidence>